<sequence length="215" mass="22987">MKDVFKIALTGREETGKGACRKVRAEGFVPVVFYGPGIEGALAAKADLKDLQPVFRAGNWETTLIHLSLPDGTEETALMKDVARDPLNGDLLHVDFYKLVKGHKVTVNVPVELVGREECPGAKAGGVVELHLHEVEMEVLPTEIPESIVVDVAALGLDDAILVCQIPFPESAHLLVDADEVVVAVSRPRGLVDSEEAEAPAEVEVVGKGKKGEEA</sequence>
<dbReference type="InterPro" id="IPR029751">
    <property type="entry name" value="Ribosomal_L25_dom"/>
</dbReference>
<reference evidence="9" key="1">
    <citation type="submission" date="2021-04" db="EMBL/GenBank/DDBJ databases">
        <title>A novel Synergistetes isolate from a pyrite-forming mixed culture.</title>
        <authorList>
            <person name="Bunk B."/>
            <person name="Sproer C."/>
            <person name="Spring S."/>
            <person name="Pester M."/>
        </authorList>
    </citation>
    <scope>NUCLEOTIDE SEQUENCE [LARGE SCALE GENOMIC DNA]</scope>
    <source>
        <strain evidence="9">J.5.4.2-T.3.5.2</strain>
    </source>
</reference>
<dbReference type="Pfam" id="PF14693">
    <property type="entry name" value="Ribosomal_TL5_C"/>
    <property type="match status" value="1"/>
</dbReference>
<dbReference type="SUPFAM" id="SSF50715">
    <property type="entry name" value="Ribosomal protein L25-like"/>
    <property type="match status" value="1"/>
</dbReference>
<evidence type="ECO:0000259" key="6">
    <source>
        <dbReference type="Pfam" id="PF01386"/>
    </source>
</evidence>
<dbReference type="AlphaFoldDB" id="A0A9Q7ETV8"/>
<evidence type="ECO:0000256" key="3">
    <source>
        <dbReference type="ARBA" id="ARBA00022980"/>
    </source>
</evidence>
<dbReference type="InterPro" id="IPR011035">
    <property type="entry name" value="Ribosomal_bL25/Gln-tRNA_synth"/>
</dbReference>
<dbReference type="KEGG" id="aram:KAR29_07720"/>
<dbReference type="PANTHER" id="PTHR33284">
    <property type="entry name" value="RIBOSOMAL PROTEIN L25/GLN-TRNA SYNTHETASE, ANTI-CODON-BINDING DOMAIN-CONTAINING PROTEIN"/>
    <property type="match status" value="1"/>
</dbReference>
<keyword evidence="9" id="KW-1185">Reference proteome</keyword>
<dbReference type="GO" id="GO:0008097">
    <property type="term" value="F:5S rRNA binding"/>
    <property type="evidence" value="ECO:0007669"/>
    <property type="project" value="InterPro"/>
</dbReference>
<dbReference type="PANTHER" id="PTHR33284:SF1">
    <property type="entry name" value="RIBOSOMAL PROTEIN L25_GLN-TRNA SYNTHETASE, ANTI-CODON-BINDING DOMAIN-CONTAINING PROTEIN"/>
    <property type="match status" value="1"/>
</dbReference>
<dbReference type="InterPro" id="IPR001021">
    <property type="entry name" value="Ribosomal_bL25_long"/>
</dbReference>
<dbReference type="CDD" id="cd00495">
    <property type="entry name" value="Ribosomal_L25_TL5_CTC"/>
    <property type="match status" value="1"/>
</dbReference>
<comment type="similarity">
    <text evidence="5">Belongs to the bacterial ribosomal protein bL25 family. CTC subfamily.</text>
</comment>
<evidence type="ECO:0000256" key="1">
    <source>
        <dbReference type="ARBA" id="ARBA00022730"/>
    </source>
</evidence>
<dbReference type="GO" id="GO:0003735">
    <property type="term" value="F:structural constituent of ribosome"/>
    <property type="evidence" value="ECO:0007669"/>
    <property type="project" value="InterPro"/>
</dbReference>
<proteinExistence type="inferred from homology"/>
<evidence type="ECO:0000256" key="4">
    <source>
        <dbReference type="ARBA" id="ARBA00023274"/>
    </source>
</evidence>
<dbReference type="Gene3D" id="2.40.240.10">
    <property type="entry name" value="Ribosomal Protein L25, Chain P"/>
    <property type="match status" value="1"/>
</dbReference>
<dbReference type="Proteomes" id="UP000671879">
    <property type="component" value="Chromosome"/>
</dbReference>
<dbReference type="Pfam" id="PF01386">
    <property type="entry name" value="Ribosomal_L25p"/>
    <property type="match status" value="1"/>
</dbReference>
<feature type="domain" description="Large ribosomal subunit protein bL25 L25" evidence="6">
    <location>
        <begin position="10"/>
        <end position="96"/>
    </location>
</feature>
<evidence type="ECO:0000259" key="7">
    <source>
        <dbReference type="Pfam" id="PF14693"/>
    </source>
</evidence>
<comment type="function">
    <text evidence="5">This is one of the proteins that binds to the 5S RNA in the ribosome where it forms part of the central protuberance.</text>
</comment>
<organism evidence="8 9">
    <name type="scientific">Aminithiophilus ramosus</name>
    <dbReference type="NCBI Taxonomy" id="3029084"/>
    <lineage>
        <taxon>Bacteria</taxon>
        <taxon>Thermotogati</taxon>
        <taxon>Synergistota</taxon>
        <taxon>Synergistia</taxon>
        <taxon>Synergistales</taxon>
        <taxon>Aminithiophilaceae</taxon>
        <taxon>Aminithiophilus</taxon>
    </lineage>
</organism>
<dbReference type="GO" id="GO:0006412">
    <property type="term" value="P:translation"/>
    <property type="evidence" value="ECO:0007669"/>
    <property type="project" value="UniProtKB-UniRule"/>
</dbReference>
<dbReference type="Gene3D" id="2.170.120.20">
    <property type="entry name" value="Ribosomal protein L25, beta domain"/>
    <property type="match status" value="1"/>
</dbReference>
<keyword evidence="2 5" id="KW-0694">RNA-binding</keyword>
<gene>
    <name evidence="5" type="primary">rplY</name>
    <name evidence="5" type="synonym">ctc</name>
    <name evidence="8" type="ORF">KAR29_07720</name>
</gene>
<accession>A0A9Q7ETV8</accession>
<evidence type="ECO:0000256" key="2">
    <source>
        <dbReference type="ARBA" id="ARBA00022884"/>
    </source>
</evidence>
<dbReference type="InterPro" id="IPR037121">
    <property type="entry name" value="Ribosomal_bL25_C"/>
</dbReference>
<dbReference type="InterPro" id="IPR020057">
    <property type="entry name" value="Ribosomal_bL25_b-dom"/>
</dbReference>
<evidence type="ECO:0000313" key="9">
    <source>
        <dbReference type="Proteomes" id="UP000671879"/>
    </source>
</evidence>
<comment type="subunit">
    <text evidence="5">Part of the 50S ribosomal subunit; part of the 5S rRNA/L5/L18/L25 subcomplex. Contacts the 5S rRNA. Binds to the 5S rRNA independently of L5 and L18.</text>
</comment>
<dbReference type="GO" id="GO:0022625">
    <property type="term" value="C:cytosolic large ribosomal subunit"/>
    <property type="evidence" value="ECO:0007669"/>
    <property type="project" value="TreeGrafter"/>
</dbReference>
<dbReference type="RefSeq" id="WP_274372431.1">
    <property type="nucleotide sequence ID" value="NZ_CP072943.1"/>
</dbReference>
<keyword evidence="1 5" id="KW-0699">rRNA-binding</keyword>
<dbReference type="InterPro" id="IPR020930">
    <property type="entry name" value="Ribosomal_uL5_bac-type"/>
</dbReference>
<dbReference type="InterPro" id="IPR020056">
    <property type="entry name" value="Rbsml_bL25/Gln-tRNA_synth_N"/>
</dbReference>
<keyword evidence="4 5" id="KW-0687">Ribonucleoprotein</keyword>
<dbReference type="EMBL" id="CP072943">
    <property type="protein sequence ID" value="QTX31283.1"/>
    <property type="molecule type" value="Genomic_DNA"/>
</dbReference>
<keyword evidence="3 5" id="KW-0689">Ribosomal protein</keyword>
<dbReference type="HAMAP" id="MF_01334">
    <property type="entry name" value="Ribosomal_bL25_CTC"/>
    <property type="match status" value="1"/>
</dbReference>
<evidence type="ECO:0000256" key="5">
    <source>
        <dbReference type="HAMAP-Rule" id="MF_01334"/>
    </source>
</evidence>
<name>A0A9Q7ETV8_9BACT</name>
<dbReference type="NCBIfam" id="TIGR00731">
    <property type="entry name" value="bL25_bact_ctc"/>
    <property type="match status" value="1"/>
</dbReference>
<feature type="domain" description="Large ribosomal subunit protein bL25 beta" evidence="7">
    <location>
        <begin position="104"/>
        <end position="189"/>
    </location>
</feature>
<evidence type="ECO:0000313" key="8">
    <source>
        <dbReference type="EMBL" id="QTX31283.1"/>
    </source>
</evidence>
<protein>
    <recommendedName>
        <fullName evidence="5">Large ribosomal subunit protein bL25</fullName>
    </recommendedName>
    <alternativeName>
        <fullName evidence="5">General stress protein CTC</fullName>
    </alternativeName>
</protein>